<evidence type="ECO:0000313" key="2">
    <source>
        <dbReference type="EMBL" id="CAI9164637.1"/>
    </source>
</evidence>
<evidence type="ECO:0000313" key="3">
    <source>
        <dbReference type="Proteomes" id="UP001176941"/>
    </source>
</evidence>
<keyword evidence="3" id="KW-1185">Reference proteome</keyword>
<dbReference type="EMBL" id="OX459959">
    <property type="protein sequence ID" value="CAI9164637.1"/>
    <property type="molecule type" value="Genomic_DNA"/>
</dbReference>
<feature type="compositionally biased region" description="Basic residues" evidence="1">
    <location>
        <begin position="239"/>
        <end position="250"/>
    </location>
</feature>
<gene>
    <name evidence="2" type="ORF">MRATA1EN1_LOCUS13599</name>
</gene>
<feature type="compositionally biased region" description="Basic residues" evidence="1">
    <location>
        <begin position="77"/>
        <end position="86"/>
    </location>
</feature>
<feature type="region of interest" description="Disordered" evidence="1">
    <location>
        <begin position="1"/>
        <end position="159"/>
    </location>
</feature>
<accession>A0ABN8YVL8</accession>
<protein>
    <submittedName>
        <fullName evidence="2">Uncharacterized protein</fullName>
    </submittedName>
</protein>
<proteinExistence type="predicted"/>
<sequence length="283" mass="29889">MRERGQNAAAIPAKTQRPRARISLSPASAEGRVPGTPVRDSRASPAAAAPALRAPEGGTAHAHAHARERRAPASPVPRRRRRRARAGARESEREAGTAGGAGARERRSCIRSSAPKPRPGPAHSLLPRAGSARPNPRACARVRRPGPSGGGPVDSNESVARSRINPFPARPFRGPVGFRACASRRRAFPLARTAHAREGGGAGGGVRGRLDILCPCRRRAATIRDVHDFPPTPPPPQTPKKKKNPKHTATHRAPAPRVHPVPGLRAARAGSPRRVSVAVPGCR</sequence>
<dbReference type="Proteomes" id="UP001176941">
    <property type="component" value="Chromosome 23"/>
</dbReference>
<name>A0ABN8YVL8_RANTA</name>
<feature type="compositionally biased region" description="Low complexity" evidence="1">
    <location>
        <begin position="43"/>
        <end position="61"/>
    </location>
</feature>
<organism evidence="2 3">
    <name type="scientific">Rangifer tarandus platyrhynchus</name>
    <name type="common">Svalbard reindeer</name>
    <dbReference type="NCBI Taxonomy" id="3082113"/>
    <lineage>
        <taxon>Eukaryota</taxon>
        <taxon>Metazoa</taxon>
        <taxon>Chordata</taxon>
        <taxon>Craniata</taxon>
        <taxon>Vertebrata</taxon>
        <taxon>Euteleostomi</taxon>
        <taxon>Mammalia</taxon>
        <taxon>Eutheria</taxon>
        <taxon>Laurasiatheria</taxon>
        <taxon>Artiodactyla</taxon>
        <taxon>Ruminantia</taxon>
        <taxon>Pecora</taxon>
        <taxon>Cervidae</taxon>
        <taxon>Odocoileinae</taxon>
        <taxon>Rangifer</taxon>
    </lineage>
</organism>
<feature type="region of interest" description="Disordered" evidence="1">
    <location>
        <begin position="224"/>
        <end position="283"/>
    </location>
</feature>
<reference evidence="2" key="1">
    <citation type="submission" date="2023-04" db="EMBL/GenBank/DDBJ databases">
        <authorList>
            <consortium name="ELIXIR-Norway"/>
        </authorList>
    </citation>
    <scope>NUCLEOTIDE SEQUENCE [LARGE SCALE GENOMIC DNA]</scope>
</reference>
<evidence type="ECO:0000256" key="1">
    <source>
        <dbReference type="SAM" id="MobiDB-lite"/>
    </source>
</evidence>